<accession>A0A1Y0SU41</accession>
<sequence length="241" mass="27864">MLKRIFIDLDTLLDTRLGVINTISPEAAKRLISSERYWERENDFWDVLTDGLITQEQFTEAWKSRGGNNSADVLNGSVISGIYPFVMRILAEDLVNRANLMGEELDDVGVTVNTWPYALSLDEIEDMRDIAEYLFGSSTHIEVVNVPMEEITPMFLDKHFAAIITYSFIDWIKMHNEALAQARMNDFNFISPRIFEHDVSKASIDEKKTEIDVFRAFKLIHMDFEFIDARYFSMAKLALKQ</sequence>
<evidence type="ECO:0000313" key="1">
    <source>
        <dbReference type="EMBL" id="ARV76850.1"/>
    </source>
</evidence>
<name>A0A1Y0SU41_9CAUD</name>
<keyword evidence="2" id="KW-1185">Reference proteome</keyword>
<protein>
    <submittedName>
        <fullName evidence="1">Uncharacterized protein</fullName>
    </submittedName>
</protein>
<proteinExistence type="predicted"/>
<dbReference type="Proteomes" id="UP000225448">
    <property type="component" value="Segment"/>
</dbReference>
<dbReference type="EMBL" id="MF042360">
    <property type="protein sequence ID" value="ARV76850.1"/>
    <property type="molecule type" value="Genomic_DNA"/>
</dbReference>
<gene>
    <name evidence="1" type="ORF">PHABIO_219</name>
</gene>
<evidence type="ECO:0000313" key="2">
    <source>
        <dbReference type="Proteomes" id="UP000225448"/>
    </source>
</evidence>
<reference evidence="1 2" key="1">
    <citation type="submission" date="2017-05" db="EMBL/GenBank/DDBJ databases">
        <authorList>
            <person name="Song R."/>
            <person name="Chenine A.L."/>
            <person name="Ruprecht R.M."/>
        </authorList>
    </citation>
    <scope>NUCLEOTIDE SEQUENCE [LARGE SCALE GENOMIC DNA]</scope>
</reference>
<organism evidence="1 2">
    <name type="scientific">Pseudomonas phage Phabio</name>
    <dbReference type="NCBI Taxonomy" id="2006668"/>
    <lineage>
        <taxon>Viruses</taxon>
        <taxon>Duplodnaviria</taxon>
        <taxon>Heunggongvirae</taxon>
        <taxon>Uroviricota</taxon>
        <taxon>Caudoviricetes</taxon>
        <taxon>Chimalliviridae</taxon>
        <taxon>Phabiovirus</taxon>
        <taxon>Phabiovirus phabio</taxon>
    </lineage>
</organism>